<protein>
    <submittedName>
        <fullName evidence="1">Transcriptional regulatory protein</fullName>
    </submittedName>
</protein>
<gene>
    <name evidence="1" type="ORF">TPAR_06491</name>
</gene>
<keyword evidence="2" id="KW-1185">Reference proteome</keyword>
<evidence type="ECO:0000313" key="2">
    <source>
        <dbReference type="Proteomes" id="UP000237481"/>
    </source>
</evidence>
<dbReference type="AlphaFoldDB" id="A0A2S4KT20"/>
<reference evidence="1 2" key="1">
    <citation type="submission" date="2018-01" db="EMBL/GenBank/DDBJ databases">
        <title>Harnessing the power of phylogenomics to disentangle the directionality and signatures of interkingdom host jumping in the parasitic fungal genus Tolypocladium.</title>
        <authorList>
            <person name="Quandt C.A."/>
            <person name="Patterson W."/>
            <person name="Spatafora J.W."/>
        </authorList>
    </citation>
    <scope>NUCLEOTIDE SEQUENCE [LARGE SCALE GENOMIC DNA]</scope>
    <source>
        <strain evidence="1 2">NRBC 100945</strain>
    </source>
</reference>
<accession>A0A2S4KT20</accession>
<dbReference type="STRING" id="94208.A0A2S4KT20"/>
<dbReference type="Proteomes" id="UP000237481">
    <property type="component" value="Unassembled WGS sequence"/>
</dbReference>
<proteinExistence type="predicted"/>
<evidence type="ECO:0000313" key="1">
    <source>
        <dbReference type="EMBL" id="POR33301.1"/>
    </source>
</evidence>
<sequence length="386" mass="42826">MTSILCLPRELRDMIWALALHEPLALRDAPASPAELCKGDRHGVSTSVSGAWGTGSRVRFEKLPARLRLPGSSSPSLRLVNRQLYAEVTETMGRKSRRRPDYHLDLVYLDDGSIWPTWTSVPVLAEDVGTVHATVRIFHCPPELETPGERKHAPFFMGDGSPPAIVWALYHTLVVFLECGPRPRQGDEEQSNRGPGMTMQKLVIDVLSATEPGIVHVAYPPSFSTFDRMRWHDPLTRMDRSGRSLMSDDDDEGLVAANLLARFLETEMRRLLGLSCNTFDYGCVLYEHIGEVQVSVNGESRASMDLAALLAQAPFREGLSSSQVQRRGAMAEWIVDATRRRAEAGLSLERPGGLQRRLLSEKGLLEQCMVMFDEEAAEETGEGSVA</sequence>
<name>A0A2S4KT20_9HYPO</name>
<comment type="caution">
    <text evidence="1">The sequence shown here is derived from an EMBL/GenBank/DDBJ whole genome shotgun (WGS) entry which is preliminary data.</text>
</comment>
<dbReference type="OrthoDB" id="2823490at2759"/>
<organism evidence="1 2">
    <name type="scientific">Tolypocladium paradoxum</name>
    <dbReference type="NCBI Taxonomy" id="94208"/>
    <lineage>
        <taxon>Eukaryota</taxon>
        <taxon>Fungi</taxon>
        <taxon>Dikarya</taxon>
        <taxon>Ascomycota</taxon>
        <taxon>Pezizomycotina</taxon>
        <taxon>Sordariomycetes</taxon>
        <taxon>Hypocreomycetidae</taxon>
        <taxon>Hypocreales</taxon>
        <taxon>Ophiocordycipitaceae</taxon>
        <taxon>Tolypocladium</taxon>
    </lineage>
</organism>
<dbReference type="EMBL" id="PKSG01000709">
    <property type="protein sequence ID" value="POR33301.1"/>
    <property type="molecule type" value="Genomic_DNA"/>
</dbReference>